<gene>
    <name evidence="1" type="ORF">IWQ62_001831</name>
</gene>
<name>A0A9W8AX05_9FUNG</name>
<organism evidence="1 2">
    <name type="scientific">Dispira parvispora</name>
    <dbReference type="NCBI Taxonomy" id="1520584"/>
    <lineage>
        <taxon>Eukaryota</taxon>
        <taxon>Fungi</taxon>
        <taxon>Fungi incertae sedis</taxon>
        <taxon>Zoopagomycota</taxon>
        <taxon>Kickxellomycotina</taxon>
        <taxon>Dimargaritomycetes</taxon>
        <taxon>Dimargaritales</taxon>
        <taxon>Dimargaritaceae</taxon>
        <taxon>Dispira</taxon>
    </lineage>
</organism>
<dbReference type="Proteomes" id="UP001150925">
    <property type="component" value="Unassembled WGS sequence"/>
</dbReference>
<dbReference type="GO" id="GO:0005869">
    <property type="term" value="C:dynactin complex"/>
    <property type="evidence" value="ECO:0007669"/>
    <property type="project" value="InterPro"/>
</dbReference>
<dbReference type="PANTHER" id="PTHR28360:SF1">
    <property type="entry name" value="DYNACTIN SUBUNIT 3"/>
    <property type="match status" value="1"/>
</dbReference>
<dbReference type="EMBL" id="JANBPY010000330">
    <property type="protein sequence ID" value="KAJ1967488.1"/>
    <property type="molecule type" value="Genomic_DNA"/>
</dbReference>
<dbReference type="Pfam" id="PF07426">
    <property type="entry name" value="Dynactin_p22"/>
    <property type="match status" value="1"/>
</dbReference>
<evidence type="ECO:0000313" key="2">
    <source>
        <dbReference type="Proteomes" id="UP001150925"/>
    </source>
</evidence>
<dbReference type="InterPro" id="IPR009991">
    <property type="entry name" value="DCTN3"/>
</dbReference>
<accession>A0A9W8AX05</accession>
<dbReference type="PANTHER" id="PTHR28360">
    <property type="entry name" value="DYNACTIN SUBUNIT 3"/>
    <property type="match status" value="1"/>
</dbReference>
<keyword evidence="2" id="KW-1185">Reference proteome</keyword>
<evidence type="ECO:0000313" key="1">
    <source>
        <dbReference type="EMBL" id="KAJ1967488.1"/>
    </source>
</evidence>
<sequence length="199" mass="22786">MAATSNLVEMDHLELRLRRLEHTLRNQSLTSTARSEAPTNHSSVVERVVTNKATFHSLTKRVLFIEEFLRNYDHLKPLLKTHSTEFATDQLTTEAKLEIIQHAYPDITQVAEHLQEIQALEKYVNDPAYQQVVQAKPEVQSLLEGHAEQGLAFRQLSNQLTHLLDTYNATVQAISEMFLIWDKTLQQLETKVKALESNA</sequence>
<evidence type="ECO:0008006" key="3">
    <source>
        <dbReference type="Google" id="ProtNLM"/>
    </source>
</evidence>
<dbReference type="GO" id="GO:0061640">
    <property type="term" value="P:cytoskeleton-dependent cytokinesis"/>
    <property type="evidence" value="ECO:0007669"/>
    <property type="project" value="InterPro"/>
</dbReference>
<protein>
    <recommendedName>
        <fullName evidence="3">Dynactin subunit 3</fullName>
    </recommendedName>
</protein>
<dbReference type="OrthoDB" id="16729at2759"/>
<dbReference type="AlphaFoldDB" id="A0A9W8AX05"/>
<proteinExistence type="predicted"/>
<reference evidence="1" key="1">
    <citation type="submission" date="2022-07" db="EMBL/GenBank/DDBJ databases">
        <title>Phylogenomic reconstructions and comparative analyses of Kickxellomycotina fungi.</title>
        <authorList>
            <person name="Reynolds N.K."/>
            <person name="Stajich J.E."/>
            <person name="Barry K."/>
            <person name="Grigoriev I.V."/>
            <person name="Crous P."/>
            <person name="Smith M.E."/>
        </authorList>
    </citation>
    <scope>NUCLEOTIDE SEQUENCE</scope>
    <source>
        <strain evidence="1">RSA 1196</strain>
    </source>
</reference>
<comment type="caution">
    <text evidence="1">The sequence shown here is derived from an EMBL/GenBank/DDBJ whole genome shotgun (WGS) entry which is preliminary data.</text>
</comment>